<reference evidence="2" key="2">
    <citation type="submission" date="2020-05" db="EMBL/GenBank/DDBJ databases">
        <authorList>
            <person name="Kim H.-S."/>
            <person name="Proctor R.H."/>
            <person name="Brown D.W."/>
        </authorList>
    </citation>
    <scope>NUCLEOTIDE SEQUENCE</scope>
    <source>
        <strain evidence="2">NRRL 20472</strain>
    </source>
</reference>
<gene>
    <name evidence="2" type="ORF">FSARC_14709</name>
</gene>
<dbReference type="PANTHER" id="PTHR17630:SF44">
    <property type="entry name" value="PROTEIN AIM2"/>
    <property type="match status" value="1"/>
</dbReference>
<evidence type="ECO:0000313" key="2">
    <source>
        <dbReference type="EMBL" id="KAF4944288.1"/>
    </source>
</evidence>
<dbReference type="Gene3D" id="3.40.50.1820">
    <property type="entry name" value="alpha/beta hydrolase"/>
    <property type="match status" value="1"/>
</dbReference>
<feature type="domain" description="Dienelactone hydrolase" evidence="1">
    <location>
        <begin position="14"/>
        <end position="161"/>
    </location>
</feature>
<dbReference type="SUPFAM" id="SSF53474">
    <property type="entry name" value="alpha/beta-Hydrolases"/>
    <property type="match status" value="1"/>
</dbReference>
<keyword evidence="3" id="KW-1185">Reference proteome</keyword>
<dbReference type="OrthoDB" id="17560at2759"/>
<dbReference type="InterPro" id="IPR002925">
    <property type="entry name" value="Dienelactn_hydro"/>
</dbReference>
<dbReference type="PANTHER" id="PTHR17630">
    <property type="entry name" value="DIENELACTONE HYDROLASE"/>
    <property type="match status" value="1"/>
</dbReference>
<dbReference type="Pfam" id="PF01738">
    <property type="entry name" value="DLH"/>
    <property type="match status" value="1"/>
</dbReference>
<dbReference type="AlphaFoldDB" id="A0A8H4SRF1"/>
<evidence type="ECO:0000259" key="1">
    <source>
        <dbReference type="Pfam" id="PF01738"/>
    </source>
</evidence>
<dbReference type="InterPro" id="IPR029058">
    <property type="entry name" value="AB_hydrolase_fold"/>
</dbReference>
<proteinExistence type="predicted"/>
<evidence type="ECO:0000313" key="3">
    <source>
        <dbReference type="Proteomes" id="UP000622797"/>
    </source>
</evidence>
<dbReference type="GO" id="GO:0016787">
    <property type="term" value="F:hydrolase activity"/>
    <property type="evidence" value="ECO:0007669"/>
    <property type="project" value="InterPro"/>
</dbReference>
<dbReference type="EMBL" id="JABEXW010001363">
    <property type="protein sequence ID" value="KAF4944288.1"/>
    <property type="molecule type" value="Genomic_DNA"/>
</dbReference>
<protein>
    <recommendedName>
        <fullName evidence="1">Dienelactone hydrolase domain-containing protein</fullName>
    </recommendedName>
</protein>
<sequence>MGSLLLSTSGGEHKDVAILYLPDIFGIWQNSKLMADQFAACGYHCLVADTFNGDATTEGSNGKNPHTKEVDPIVEAAIQFLKQEYGVAKIGAVGYCFGGKYVVRHYKSGIDVGLIAHPAGVEKEELAAIQGPLSIAATETDSIFPAEKRHQTEAILAKRGVYAIRRIIKPCFLLSSVQFQSLDNSSGSLSIIRSLALFNKIKNPNSHNHLENKISAYNLSGLAQR</sequence>
<comment type="caution">
    <text evidence="2">The sequence shown here is derived from an EMBL/GenBank/DDBJ whole genome shotgun (WGS) entry which is preliminary data.</text>
</comment>
<name>A0A8H4SRF1_9HYPO</name>
<dbReference type="Proteomes" id="UP000622797">
    <property type="component" value="Unassembled WGS sequence"/>
</dbReference>
<accession>A0A8H4SRF1</accession>
<organism evidence="2 3">
    <name type="scientific">Fusarium sarcochroum</name>
    <dbReference type="NCBI Taxonomy" id="1208366"/>
    <lineage>
        <taxon>Eukaryota</taxon>
        <taxon>Fungi</taxon>
        <taxon>Dikarya</taxon>
        <taxon>Ascomycota</taxon>
        <taxon>Pezizomycotina</taxon>
        <taxon>Sordariomycetes</taxon>
        <taxon>Hypocreomycetidae</taxon>
        <taxon>Hypocreales</taxon>
        <taxon>Nectriaceae</taxon>
        <taxon>Fusarium</taxon>
        <taxon>Fusarium lateritium species complex</taxon>
    </lineage>
</organism>
<reference evidence="2" key="1">
    <citation type="journal article" date="2020" name="BMC Genomics">
        <title>Correction to: Identification and distribution of gene clusters required for synthesis of sphingolipid metabolism inhibitors in diverse species of the filamentous fungus Fusarium.</title>
        <authorList>
            <person name="Kim H.S."/>
            <person name="Lohmar J.M."/>
            <person name="Busman M."/>
            <person name="Brown D.W."/>
            <person name="Naumann T.A."/>
            <person name="Divon H.H."/>
            <person name="Lysoe E."/>
            <person name="Uhlig S."/>
            <person name="Proctor R.H."/>
        </authorList>
    </citation>
    <scope>NUCLEOTIDE SEQUENCE</scope>
    <source>
        <strain evidence="2">NRRL 20472</strain>
    </source>
</reference>